<dbReference type="AlphaFoldDB" id="A0A1Y1Z415"/>
<dbReference type="STRING" id="1231657.A0A1Y1Z415"/>
<comment type="similarity">
    <text evidence="1 12">Belongs to the peroxidase family. Ligninase subfamily.</text>
</comment>
<keyword evidence="4 9" id="KW-0479">Metal-binding</keyword>
<keyword evidence="11" id="KW-1015">Disulfide bond</keyword>
<feature type="binding site" evidence="9">
    <location>
        <position position="131"/>
    </location>
    <ligand>
        <name>Ca(2+)</name>
        <dbReference type="ChEBI" id="CHEBI:29108"/>
        <label>1</label>
    </ligand>
</feature>
<evidence type="ECO:0000256" key="3">
    <source>
        <dbReference type="ARBA" id="ARBA00022617"/>
    </source>
</evidence>
<dbReference type="PRINTS" id="PR00462">
    <property type="entry name" value="LIGNINASE"/>
</dbReference>
<evidence type="ECO:0000256" key="2">
    <source>
        <dbReference type="ARBA" id="ARBA00022559"/>
    </source>
</evidence>
<evidence type="ECO:0000256" key="4">
    <source>
        <dbReference type="ARBA" id="ARBA00022723"/>
    </source>
</evidence>
<evidence type="ECO:0000256" key="5">
    <source>
        <dbReference type="ARBA" id="ARBA00023002"/>
    </source>
</evidence>
<feature type="domain" description="Plant heme peroxidase family profile" evidence="14">
    <location>
        <begin position="129"/>
        <end position="251"/>
    </location>
</feature>
<comment type="caution">
    <text evidence="15">The sequence shown here is derived from an EMBL/GenBank/DDBJ whole genome shotgun (WGS) entry which is preliminary data.</text>
</comment>
<feature type="active site" description="Proton acceptor" evidence="8">
    <location>
        <position position="115"/>
    </location>
</feature>
<feature type="binding site" evidence="9">
    <location>
        <position position="116"/>
    </location>
    <ligand>
        <name>Ca(2+)</name>
        <dbReference type="ChEBI" id="CHEBI:29108"/>
        <label>1</label>
    </ligand>
</feature>
<evidence type="ECO:0000313" key="15">
    <source>
        <dbReference type="EMBL" id="ORY04864.1"/>
    </source>
</evidence>
<evidence type="ECO:0000256" key="7">
    <source>
        <dbReference type="ARBA" id="ARBA00023180"/>
    </source>
</evidence>
<reference evidence="15 16" key="1">
    <citation type="submission" date="2016-07" db="EMBL/GenBank/DDBJ databases">
        <title>Pervasive Adenine N6-methylation of Active Genes in Fungi.</title>
        <authorList>
            <consortium name="DOE Joint Genome Institute"/>
            <person name="Mondo S.J."/>
            <person name="Dannebaum R.O."/>
            <person name="Kuo R.C."/>
            <person name="Labutti K."/>
            <person name="Haridas S."/>
            <person name="Kuo A."/>
            <person name="Salamov A."/>
            <person name="Ahrendt S.R."/>
            <person name="Lipzen A."/>
            <person name="Sullivan W."/>
            <person name="Andreopoulos W.B."/>
            <person name="Clum A."/>
            <person name="Lindquist E."/>
            <person name="Daum C."/>
            <person name="Ramamoorthy G.K."/>
            <person name="Gryganskyi A."/>
            <person name="Culley D."/>
            <person name="Magnuson J.K."/>
            <person name="James T.Y."/>
            <person name="O'Malley M.A."/>
            <person name="Stajich J.E."/>
            <person name="Spatafora J.W."/>
            <person name="Visel A."/>
            <person name="Grigoriev I.V."/>
        </authorList>
    </citation>
    <scope>NUCLEOTIDE SEQUENCE [LARGE SCALE GENOMIC DNA]</scope>
    <source>
        <strain evidence="15 16">CBS 115471</strain>
    </source>
</reference>
<dbReference type="InterPro" id="IPR019794">
    <property type="entry name" value="Peroxidases_AS"/>
</dbReference>
<keyword evidence="3 9" id="KW-0349">Heme</keyword>
<gene>
    <name evidence="15" type="ORF">BCR34DRAFT_491244</name>
</gene>
<dbReference type="GO" id="GO:0020037">
    <property type="term" value="F:heme binding"/>
    <property type="evidence" value="ECO:0007669"/>
    <property type="project" value="UniProtKB-UniRule"/>
</dbReference>
<dbReference type="PANTHER" id="PTHR31356">
    <property type="entry name" value="THYLAKOID LUMENAL 29 KDA PROTEIN, CHLOROPLASTIC-RELATED"/>
    <property type="match status" value="1"/>
</dbReference>
<dbReference type="EC" id="1.11.1.-" evidence="12"/>
<evidence type="ECO:0000256" key="6">
    <source>
        <dbReference type="ARBA" id="ARBA00023004"/>
    </source>
</evidence>
<feature type="binding site" evidence="9">
    <location>
        <position position="265"/>
    </location>
    <ligand>
        <name>Ca(2+)</name>
        <dbReference type="ChEBI" id="CHEBI:29108"/>
        <label>2</label>
    </ligand>
</feature>
<dbReference type="InterPro" id="IPR002016">
    <property type="entry name" value="Haem_peroxidase"/>
</dbReference>
<dbReference type="Gene3D" id="1.10.420.10">
    <property type="entry name" value="Peroxidase, domain 2"/>
    <property type="match status" value="1"/>
</dbReference>
<dbReference type="InterPro" id="IPR001621">
    <property type="entry name" value="Ligninase"/>
</dbReference>
<dbReference type="InterPro" id="IPR044831">
    <property type="entry name" value="Ccp1-like"/>
</dbReference>
<dbReference type="EMBL" id="MCFA01000131">
    <property type="protein sequence ID" value="ORY04864.1"/>
    <property type="molecule type" value="Genomic_DNA"/>
</dbReference>
<feature type="binding site" evidence="9">
    <location>
        <position position="263"/>
    </location>
    <ligand>
        <name>Ca(2+)</name>
        <dbReference type="ChEBI" id="CHEBI:29108"/>
        <label>2</label>
    </ligand>
</feature>
<dbReference type="GO" id="GO:0046872">
    <property type="term" value="F:metal ion binding"/>
    <property type="evidence" value="ECO:0007669"/>
    <property type="project" value="UniProtKB-UniRule"/>
</dbReference>
<feature type="binding site" evidence="9">
    <location>
        <position position="270"/>
    </location>
    <ligand>
        <name>Ca(2+)</name>
        <dbReference type="ChEBI" id="CHEBI:29108"/>
        <label>2</label>
    </ligand>
</feature>
<dbReference type="PROSITE" id="PS50873">
    <property type="entry name" value="PEROXIDASE_4"/>
    <property type="match status" value="1"/>
</dbReference>
<dbReference type="Gene3D" id="1.10.520.10">
    <property type="match status" value="1"/>
</dbReference>
<dbReference type="GO" id="GO:0004601">
    <property type="term" value="F:peroxidase activity"/>
    <property type="evidence" value="ECO:0007669"/>
    <property type="project" value="UniProtKB-KW"/>
</dbReference>
<dbReference type="SUPFAM" id="SSF48113">
    <property type="entry name" value="Heme-dependent peroxidases"/>
    <property type="match status" value="1"/>
</dbReference>
<dbReference type="GO" id="GO:0000302">
    <property type="term" value="P:response to reactive oxygen species"/>
    <property type="evidence" value="ECO:0007669"/>
    <property type="project" value="TreeGrafter"/>
</dbReference>
<feature type="region of interest" description="Disordered" evidence="13">
    <location>
        <begin position="364"/>
        <end position="386"/>
    </location>
</feature>
<feature type="binding site" description="axial binding residue" evidence="9">
    <location>
        <position position="245"/>
    </location>
    <ligand>
        <name>heme b</name>
        <dbReference type="ChEBI" id="CHEBI:60344"/>
    </ligand>
    <ligandPart>
        <name>Fe</name>
        <dbReference type="ChEBI" id="CHEBI:18248"/>
    </ligandPart>
</feature>
<evidence type="ECO:0000256" key="12">
    <source>
        <dbReference type="RuleBase" id="RU363051"/>
    </source>
</evidence>
<dbReference type="InterPro" id="IPR010255">
    <property type="entry name" value="Haem_peroxidase_sf"/>
</dbReference>
<evidence type="ECO:0000256" key="10">
    <source>
        <dbReference type="PIRSR" id="PIRSR601621-3"/>
    </source>
</evidence>
<keyword evidence="5 12" id="KW-0560">Oxidoreductase</keyword>
<evidence type="ECO:0000256" key="13">
    <source>
        <dbReference type="SAM" id="MobiDB-lite"/>
    </source>
</evidence>
<feature type="binding site" evidence="9">
    <location>
        <position position="133"/>
    </location>
    <ligand>
        <name>Ca(2+)</name>
        <dbReference type="ChEBI" id="CHEBI:29108"/>
        <label>1</label>
    </ligand>
</feature>
<dbReference type="GO" id="GO:0034599">
    <property type="term" value="P:cellular response to oxidative stress"/>
    <property type="evidence" value="ECO:0007669"/>
    <property type="project" value="InterPro"/>
</dbReference>
<keyword evidence="9 12" id="KW-0106">Calcium</keyword>
<keyword evidence="2 12" id="KW-0575">Peroxidase</keyword>
<feature type="compositionally biased region" description="Polar residues" evidence="13">
    <location>
        <begin position="375"/>
        <end position="386"/>
    </location>
</feature>
<feature type="binding site" evidence="9">
    <location>
        <position position="246"/>
    </location>
    <ligand>
        <name>Ca(2+)</name>
        <dbReference type="ChEBI" id="CHEBI:29108"/>
        <label>2</label>
    </ligand>
</feature>
<feature type="binding site" evidence="9">
    <location>
        <position position="129"/>
    </location>
    <ligand>
        <name>Ca(2+)</name>
        <dbReference type="ChEBI" id="CHEBI:29108"/>
        <label>1</label>
    </ligand>
</feature>
<evidence type="ECO:0000256" key="8">
    <source>
        <dbReference type="PIRSR" id="PIRSR601621-1"/>
    </source>
</evidence>
<dbReference type="Proteomes" id="UP000193144">
    <property type="component" value="Unassembled WGS sequence"/>
</dbReference>
<proteinExistence type="inferred from homology"/>
<dbReference type="PRINTS" id="PR00458">
    <property type="entry name" value="PEROXIDASE"/>
</dbReference>
<organism evidence="15 16">
    <name type="scientific">Clohesyomyces aquaticus</name>
    <dbReference type="NCBI Taxonomy" id="1231657"/>
    <lineage>
        <taxon>Eukaryota</taxon>
        <taxon>Fungi</taxon>
        <taxon>Dikarya</taxon>
        <taxon>Ascomycota</taxon>
        <taxon>Pezizomycotina</taxon>
        <taxon>Dothideomycetes</taxon>
        <taxon>Pleosporomycetidae</taxon>
        <taxon>Pleosporales</taxon>
        <taxon>Lindgomycetaceae</taxon>
        <taxon>Clohesyomyces</taxon>
    </lineage>
</organism>
<evidence type="ECO:0000313" key="16">
    <source>
        <dbReference type="Proteomes" id="UP000193144"/>
    </source>
</evidence>
<feature type="disulfide bond" evidence="11">
    <location>
        <begin position="81"/>
        <end position="340"/>
    </location>
</feature>
<keyword evidence="16" id="KW-1185">Reference proteome</keyword>
<name>A0A1Y1Z415_9PLEO</name>
<feature type="site" description="Transition state stabilizer" evidence="10">
    <location>
        <position position="111"/>
    </location>
</feature>
<accession>A0A1Y1Z415</accession>
<dbReference type="PANTHER" id="PTHR31356:SF66">
    <property type="entry name" value="CATALASE-PEROXIDASE"/>
    <property type="match status" value="1"/>
</dbReference>
<evidence type="ECO:0000259" key="14">
    <source>
        <dbReference type="PROSITE" id="PS50873"/>
    </source>
</evidence>
<sequence>MKSLPNTIQQDLRKRVTLEPDSLEMVGDLRPSFNGGTGGPKTTTGWTVWSILTGSASAQGTDTWQGGLMDLDNAKCIADTCCVWRHVALEMEKMFRGQSGRCTAEARASVRLGFHDAGTWSKFTEDYGGADGSILLSGLAGNEDELKRGENNGLQNVAKVVIGWYNKYHRYGVGMADLIQMASNVAAVVCPLGPRTRSFVGRVDSSRPALNNLLPNVLSEAAVLIDLFENKTIRVHGLTALVGAHTTSQQHFVDPSRAGDPQDSTPGIWDVEFYAETAGNSSPARVFKFPSDVKLAHDPFSAAEWNQFASQQAHWNEDYAKEYVRLSLLGVNNINDLTECTKVLPPRIDKASVSDDNAVVKQWLSRGGSKKTSDNIESGNKVSKLD</sequence>
<protein>
    <recommendedName>
        <fullName evidence="12">Peroxidase</fullName>
        <ecNumber evidence="12">1.11.1.-</ecNumber>
    </recommendedName>
</protein>
<comment type="cofactor">
    <cofactor evidence="9">
        <name>heme b</name>
        <dbReference type="ChEBI" id="CHEBI:60344"/>
    </cofactor>
    <text evidence="9">Binds 1 heme b (iron(II)-protoporphyrin IX) group per subunit.</text>
</comment>
<dbReference type="Pfam" id="PF00141">
    <property type="entry name" value="peroxidase"/>
    <property type="match status" value="1"/>
</dbReference>
<evidence type="ECO:0000256" key="11">
    <source>
        <dbReference type="PIRSR" id="PIRSR601621-4"/>
    </source>
</evidence>
<evidence type="ECO:0000256" key="1">
    <source>
        <dbReference type="ARBA" id="ARBA00006089"/>
    </source>
</evidence>
<dbReference type="OrthoDB" id="2113341at2759"/>
<dbReference type="GO" id="GO:0042744">
    <property type="term" value="P:hydrogen peroxide catabolic process"/>
    <property type="evidence" value="ECO:0007669"/>
    <property type="project" value="TreeGrafter"/>
</dbReference>
<evidence type="ECO:0000256" key="9">
    <source>
        <dbReference type="PIRSR" id="PIRSR601621-2"/>
    </source>
</evidence>
<comment type="cofactor">
    <cofactor evidence="9 12">
        <name>Ca(2+)</name>
        <dbReference type="ChEBI" id="CHEBI:29108"/>
    </cofactor>
    <text evidence="9 12">Binds 2 calcium ions per subunit.</text>
</comment>
<keyword evidence="7" id="KW-0325">Glycoprotein</keyword>
<dbReference type="PROSITE" id="PS00436">
    <property type="entry name" value="PEROXIDASE_2"/>
    <property type="match status" value="1"/>
</dbReference>
<keyword evidence="6 9" id="KW-0408">Iron</keyword>
<feature type="disulfide bond" evidence="11">
    <location>
        <begin position="102"/>
        <end position="190"/>
    </location>
</feature>